<dbReference type="InterPro" id="IPR007348">
    <property type="entry name" value="CopC_dom"/>
</dbReference>
<dbReference type="Gene3D" id="2.60.40.1220">
    <property type="match status" value="1"/>
</dbReference>
<evidence type="ECO:0000256" key="5">
    <source>
        <dbReference type="ARBA" id="ARBA00022729"/>
    </source>
</evidence>
<comment type="caution">
    <text evidence="12">The sequence shown here is derived from an EMBL/GenBank/DDBJ whole genome shotgun (WGS) entry which is preliminary data.</text>
</comment>
<keyword evidence="8 9" id="KW-0472">Membrane</keyword>
<keyword evidence="3 9" id="KW-0812">Transmembrane</keyword>
<evidence type="ECO:0000256" key="6">
    <source>
        <dbReference type="ARBA" id="ARBA00022989"/>
    </source>
</evidence>
<comment type="subcellular location">
    <subcellularLocation>
        <location evidence="1">Cell membrane</location>
        <topology evidence="1">Multi-pass membrane protein</topology>
    </subcellularLocation>
</comment>
<evidence type="ECO:0000313" key="13">
    <source>
        <dbReference type="Proteomes" id="UP000580718"/>
    </source>
</evidence>
<dbReference type="GO" id="GO:0006825">
    <property type="term" value="P:copper ion transport"/>
    <property type="evidence" value="ECO:0007669"/>
    <property type="project" value="InterPro"/>
</dbReference>
<evidence type="ECO:0000256" key="9">
    <source>
        <dbReference type="SAM" id="Phobius"/>
    </source>
</evidence>
<dbReference type="EMBL" id="JACIBU010000001">
    <property type="protein sequence ID" value="MBB3676245.1"/>
    <property type="molecule type" value="Genomic_DNA"/>
</dbReference>
<dbReference type="InterPro" id="IPR014756">
    <property type="entry name" value="Ig_E-set"/>
</dbReference>
<evidence type="ECO:0000256" key="1">
    <source>
        <dbReference type="ARBA" id="ARBA00004651"/>
    </source>
</evidence>
<name>A0A839Y0B6_9ACTN</name>
<dbReference type="Pfam" id="PF04234">
    <property type="entry name" value="CopC"/>
    <property type="match status" value="1"/>
</dbReference>
<evidence type="ECO:0000256" key="2">
    <source>
        <dbReference type="ARBA" id="ARBA00022475"/>
    </source>
</evidence>
<sequence length="578" mass="58152">MKRFPAAVLLLFALLGAGLLLDVVTARPAAAHAAVVTTTPGDGARLEAAPTEVTIEFNEAVSLGAGYARVLDGDGERVDTGAAEVTDGVVTVPLRPDLPDAGYVVTYRVGSADSHPVSGAFSFVVGDGELLPAGSVDGTDSTDPGIATLLPLARWAGYAGLVLGVGVPLALATCWPGGWAAPRLRRAALGGLAAVAGGGVLLLLGQGPYAAGAGLGSLVDPQLLGATVDSGYGRTLLVRIALALLLAVVLARGWRHGRAPGTGLLAVAPVLAAGLVVAVAAVGHPVAGSLVGLAVASSSVHVAAMAGWLGGLVVLFAGVLRATTPRAELDAALPRWSRLAGGYIGALVVTGVLQSVREVGSFSALVSTGYGWLLVAKLAVVLVVLVAALVSRDWVQQRVGGGRRPGGSRRRVVAQAFSAQAVDDEPPASLGVLRRSVLVELVGAVVVLVVSAVLVSQPPAKASMPTPVDVTLPLRSASATADAGTVQVTVDPASPGPTTLHVYLFDADGRLVQPREISVGLAELAQEIGPLDVELAAAGPGHYVGDPVLPSAGSWTLTVTVRLDEFTAVTASTVFPVR</sequence>
<accession>A0A839Y0B6</accession>
<dbReference type="RefSeq" id="WP_183513705.1">
    <property type="nucleotide sequence ID" value="NZ_JACIBU010000001.1"/>
</dbReference>
<keyword evidence="4" id="KW-0479">Metal-binding</keyword>
<feature type="domain" description="Copper resistance protein D" evidence="11">
    <location>
        <begin position="331"/>
        <end position="454"/>
    </location>
</feature>
<dbReference type="InterPro" id="IPR014755">
    <property type="entry name" value="Cu-Rt/internalin_Ig-like"/>
</dbReference>
<dbReference type="InterPro" id="IPR032694">
    <property type="entry name" value="CopC/D"/>
</dbReference>
<dbReference type="GO" id="GO:0042597">
    <property type="term" value="C:periplasmic space"/>
    <property type="evidence" value="ECO:0007669"/>
    <property type="project" value="InterPro"/>
</dbReference>
<keyword evidence="6 9" id="KW-1133">Transmembrane helix</keyword>
<evidence type="ECO:0000256" key="7">
    <source>
        <dbReference type="ARBA" id="ARBA00023008"/>
    </source>
</evidence>
<evidence type="ECO:0000256" key="8">
    <source>
        <dbReference type="ARBA" id="ARBA00023136"/>
    </source>
</evidence>
<reference evidence="12 13" key="1">
    <citation type="submission" date="2020-08" db="EMBL/GenBank/DDBJ databases">
        <title>Sequencing the genomes of 1000 actinobacteria strains.</title>
        <authorList>
            <person name="Klenk H.-P."/>
        </authorList>
    </citation>
    <scope>NUCLEOTIDE SEQUENCE [LARGE SCALE GENOMIC DNA]</scope>
    <source>
        <strain evidence="12 13">DSM 16678</strain>
    </source>
</reference>
<feature type="transmembrane region" description="Helical" evidence="9">
    <location>
        <begin position="187"/>
        <end position="211"/>
    </location>
</feature>
<feature type="transmembrane region" description="Helical" evidence="9">
    <location>
        <begin position="437"/>
        <end position="455"/>
    </location>
</feature>
<dbReference type="Pfam" id="PF05751">
    <property type="entry name" value="FixH"/>
    <property type="match status" value="1"/>
</dbReference>
<evidence type="ECO:0000259" key="11">
    <source>
        <dbReference type="Pfam" id="PF05425"/>
    </source>
</evidence>
<dbReference type="InterPro" id="IPR008457">
    <property type="entry name" value="Cu-R_CopD_dom"/>
</dbReference>
<keyword evidence="2" id="KW-1003">Cell membrane</keyword>
<dbReference type="GO" id="GO:0005507">
    <property type="term" value="F:copper ion binding"/>
    <property type="evidence" value="ECO:0007669"/>
    <property type="project" value="InterPro"/>
</dbReference>
<proteinExistence type="predicted"/>
<feature type="domain" description="CopC" evidence="10">
    <location>
        <begin position="32"/>
        <end position="125"/>
    </location>
</feature>
<dbReference type="SUPFAM" id="SSF81296">
    <property type="entry name" value="E set domains"/>
    <property type="match status" value="1"/>
</dbReference>
<protein>
    <submittedName>
        <fullName evidence="12">Copper transport protein</fullName>
    </submittedName>
</protein>
<evidence type="ECO:0000256" key="4">
    <source>
        <dbReference type="ARBA" id="ARBA00022723"/>
    </source>
</evidence>
<keyword evidence="7" id="KW-0186">Copper</keyword>
<evidence type="ECO:0000259" key="10">
    <source>
        <dbReference type="Pfam" id="PF04234"/>
    </source>
</evidence>
<dbReference type="Pfam" id="PF05425">
    <property type="entry name" value="CopD"/>
    <property type="match status" value="1"/>
</dbReference>
<keyword evidence="5" id="KW-0732">Signal</keyword>
<feature type="transmembrane region" description="Helical" evidence="9">
    <location>
        <begin position="340"/>
        <end position="357"/>
    </location>
</feature>
<feature type="transmembrane region" description="Helical" evidence="9">
    <location>
        <begin position="231"/>
        <end position="251"/>
    </location>
</feature>
<dbReference type="GO" id="GO:0046688">
    <property type="term" value="P:response to copper ion"/>
    <property type="evidence" value="ECO:0007669"/>
    <property type="project" value="InterPro"/>
</dbReference>
<dbReference type="PANTHER" id="PTHR34820:SF4">
    <property type="entry name" value="INNER MEMBRANE PROTEIN YEBZ"/>
    <property type="match status" value="1"/>
</dbReference>
<dbReference type="GO" id="GO:0005886">
    <property type="term" value="C:plasma membrane"/>
    <property type="evidence" value="ECO:0007669"/>
    <property type="project" value="UniProtKB-SubCell"/>
</dbReference>
<dbReference type="AlphaFoldDB" id="A0A839Y0B6"/>
<gene>
    <name evidence="12" type="ORF">FHX36_001980</name>
</gene>
<feature type="transmembrane region" description="Helical" evidence="9">
    <location>
        <begin position="263"/>
        <end position="282"/>
    </location>
</feature>
<dbReference type="PANTHER" id="PTHR34820">
    <property type="entry name" value="INNER MEMBRANE PROTEIN YEBZ"/>
    <property type="match status" value="1"/>
</dbReference>
<dbReference type="InterPro" id="IPR008620">
    <property type="entry name" value="FixH"/>
</dbReference>
<evidence type="ECO:0000313" key="12">
    <source>
        <dbReference type="EMBL" id="MBB3676245.1"/>
    </source>
</evidence>
<feature type="transmembrane region" description="Helical" evidence="9">
    <location>
        <begin position="302"/>
        <end position="320"/>
    </location>
</feature>
<evidence type="ECO:0000256" key="3">
    <source>
        <dbReference type="ARBA" id="ARBA00022692"/>
    </source>
</evidence>
<dbReference type="Proteomes" id="UP000580718">
    <property type="component" value="Unassembled WGS sequence"/>
</dbReference>
<organism evidence="12 13">
    <name type="scientific">Modestobacter versicolor</name>
    <dbReference type="NCBI Taxonomy" id="429133"/>
    <lineage>
        <taxon>Bacteria</taxon>
        <taxon>Bacillati</taxon>
        <taxon>Actinomycetota</taxon>
        <taxon>Actinomycetes</taxon>
        <taxon>Geodermatophilales</taxon>
        <taxon>Geodermatophilaceae</taxon>
        <taxon>Modestobacter</taxon>
    </lineage>
</organism>
<feature type="transmembrane region" description="Helical" evidence="9">
    <location>
        <begin position="155"/>
        <end position="175"/>
    </location>
</feature>
<feature type="transmembrane region" description="Helical" evidence="9">
    <location>
        <begin position="369"/>
        <end position="390"/>
    </location>
</feature>